<name>A0A5B9DKQ5_9HYPH</name>
<reference evidence="1 2" key="1">
    <citation type="journal article" date="2015" name="Int. J. Syst. Evol. Microbiol.">
        <title>Youhaiella tibetensis gen. nov., sp. nov., isolated from subsurface sediment.</title>
        <authorList>
            <person name="Wang Y.X."/>
            <person name="Huang F.Q."/>
            <person name="Nogi Y."/>
            <person name="Pang S.J."/>
            <person name="Wang P.K."/>
            <person name="Lv J."/>
        </authorList>
    </citation>
    <scope>NUCLEOTIDE SEQUENCE [LARGE SCALE GENOMIC DNA]</scope>
    <source>
        <strain evidence="2">fig4</strain>
    </source>
</reference>
<dbReference type="KEGG" id="yti:FNA67_06435"/>
<evidence type="ECO:0000313" key="1">
    <source>
        <dbReference type="EMBL" id="QEE19830.1"/>
    </source>
</evidence>
<dbReference type="OrthoDB" id="7476630at2"/>
<evidence type="ECO:0000313" key="2">
    <source>
        <dbReference type="Proteomes" id="UP000321062"/>
    </source>
</evidence>
<dbReference type="InterPro" id="IPR045599">
    <property type="entry name" value="DUF6456"/>
</dbReference>
<gene>
    <name evidence="1" type="ORF">FNA67_06435</name>
</gene>
<sequence>MQPDRNTMRFVRALIGGATGRRVGEAYGLQAGEARLRAPERVVARLAADGVLEADGHTCRAGSGARTWLRRNSLEAEHFAGQHRELVKTEEGLNRNLAESPLARLARPARGESQAFLDRAQLEAGERVRRLAERARLQPRLTMSYSATHTVNAKSGAGAGEISDLAADARRQLQDIVRSLPPDCASVVLDVCGFSKGLQLVEAERGWPRRSAKLVLRIGLDQVARHLGLSAAAQGPQRVRQRGWMGEDARPSVFG</sequence>
<dbReference type="RefSeq" id="WP_147655445.1">
    <property type="nucleotide sequence ID" value="NZ_BMFM01000001.1"/>
</dbReference>
<dbReference type="AlphaFoldDB" id="A0A5B9DKQ5"/>
<accession>A0A5B9DKQ5</accession>
<keyword evidence="2" id="KW-1185">Reference proteome</keyword>
<dbReference type="Pfam" id="PF20057">
    <property type="entry name" value="DUF6456"/>
    <property type="match status" value="1"/>
</dbReference>
<protein>
    <submittedName>
        <fullName evidence="1">Uncharacterized protein</fullName>
    </submittedName>
</protein>
<organism evidence="1 2">
    <name type="scientific">Paradevosia tibetensis</name>
    <dbReference type="NCBI Taxonomy" id="1447062"/>
    <lineage>
        <taxon>Bacteria</taxon>
        <taxon>Pseudomonadati</taxon>
        <taxon>Pseudomonadota</taxon>
        <taxon>Alphaproteobacteria</taxon>
        <taxon>Hyphomicrobiales</taxon>
        <taxon>Devosiaceae</taxon>
        <taxon>Paradevosia</taxon>
    </lineage>
</organism>
<dbReference type="EMBL" id="CP041690">
    <property type="protein sequence ID" value="QEE19830.1"/>
    <property type="molecule type" value="Genomic_DNA"/>
</dbReference>
<dbReference type="Proteomes" id="UP000321062">
    <property type="component" value="Chromosome"/>
</dbReference>
<proteinExistence type="predicted"/>